<sequence length="122" mass="13776">SQVATIGRKPVKPTNFRARFNNWNDGHVSWEPEQKNATFLHTATTVSYSFLHPSSGGLTPCTSEDKEHKSNCICSSNHCNFTHISARLYLYLQIDCINDIGKTTARERIDMEANMVPYAVNK</sequence>
<protein>
    <submittedName>
        <fullName evidence="1">Uncharacterized protein</fullName>
    </submittedName>
</protein>
<keyword evidence="2" id="KW-1185">Reference proteome</keyword>
<name>A0A8J1U7V0_OWEFU</name>
<dbReference type="OrthoDB" id="6147633at2759"/>
<gene>
    <name evidence="1" type="ORF">OFUS_LOCUS1676</name>
</gene>
<dbReference type="EMBL" id="CAIIXF020000001">
    <property type="protein sequence ID" value="CAH1774162.1"/>
    <property type="molecule type" value="Genomic_DNA"/>
</dbReference>
<dbReference type="Gene3D" id="2.60.40.10">
    <property type="entry name" value="Immunoglobulins"/>
    <property type="match status" value="1"/>
</dbReference>
<evidence type="ECO:0000313" key="2">
    <source>
        <dbReference type="Proteomes" id="UP000749559"/>
    </source>
</evidence>
<dbReference type="InterPro" id="IPR013783">
    <property type="entry name" value="Ig-like_fold"/>
</dbReference>
<accession>A0A8J1U7V0</accession>
<comment type="caution">
    <text evidence="1">The sequence shown here is derived from an EMBL/GenBank/DDBJ whole genome shotgun (WGS) entry which is preliminary data.</text>
</comment>
<organism evidence="1 2">
    <name type="scientific">Owenia fusiformis</name>
    <name type="common">Polychaete worm</name>
    <dbReference type="NCBI Taxonomy" id="6347"/>
    <lineage>
        <taxon>Eukaryota</taxon>
        <taxon>Metazoa</taxon>
        <taxon>Spiralia</taxon>
        <taxon>Lophotrochozoa</taxon>
        <taxon>Annelida</taxon>
        <taxon>Polychaeta</taxon>
        <taxon>Sedentaria</taxon>
        <taxon>Canalipalpata</taxon>
        <taxon>Sabellida</taxon>
        <taxon>Oweniida</taxon>
        <taxon>Oweniidae</taxon>
        <taxon>Owenia</taxon>
    </lineage>
</organism>
<reference evidence="1" key="1">
    <citation type="submission" date="2022-03" db="EMBL/GenBank/DDBJ databases">
        <authorList>
            <person name="Martin C."/>
        </authorList>
    </citation>
    <scope>NUCLEOTIDE SEQUENCE</scope>
</reference>
<feature type="non-terminal residue" evidence="1">
    <location>
        <position position="1"/>
    </location>
</feature>
<dbReference type="AlphaFoldDB" id="A0A8J1U7V0"/>
<dbReference type="Proteomes" id="UP000749559">
    <property type="component" value="Unassembled WGS sequence"/>
</dbReference>
<evidence type="ECO:0000313" key="1">
    <source>
        <dbReference type="EMBL" id="CAH1774162.1"/>
    </source>
</evidence>
<proteinExistence type="predicted"/>
<feature type="non-terminal residue" evidence="1">
    <location>
        <position position="122"/>
    </location>
</feature>